<sequence length="83" mass="9641">MKYSTDGYAGDALKQRLTAVIFLKQDFTRKFMDEYIAGLRVQAKAFFFNSLTSILQQVIISYESTFSLWDTLWRDMKLAPATQ</sequence>
<organism evidence="1 2">
    <name type="scientific">Aphanomyces astaci</name>
    <name type="common">Crayfish plague agent</name>
    <dbReference type="NCBI Taxonomy" id="112090"/>
    <lineage>
        <taxon>Eukaryota</taxon>
        <taxon>Sar</taxon>
        <taxon>Stramenopiles</taxon>
        <taxon>Oomycota</taxon>
        <taxon>Saprolegniomycetes</taxon>
        <taxon>Saprolegniales</taxon>
        <taxon>Verrucalvaceae</taxon>
        <taxon>Aphanomyces</taxon>
    </lineage>
</organism>
<evidence type="ECO:0000313" key="2">
    <source>
        <dbReference type="Proteomes" id="UP000284702"/>
    </source>
</evidence>
<dbReference type="VEuPathDB" id="FungiDB:H257_15688"/>
<reference evidence="1" key="1">
    <citation type="submission" date="2018-07" db="EMBL/GenBank/DDBJ databases">
        <title>Annotation of Aphanomyces astaci genome assembly.</title>
        <authorList>
            <person name="Studholme D.J."/>
        </authorList>
    </citation>
    <scope>NUCLEOTIDE SEQUENCE [LARGE SCALE GENOMIC DNA]</scope>
    <source>
        <strain evidence="1">Pc</strain>
    </source>
</reference>
<comment type="caution">
    <text evidence="1">The sequence shown here is derived from an EMBL/GenBank/DDBJ whole genome shotgun (WGS) entry which is preliminary data.</text>
</comment>
<gene>
    <name evidence="1" type="ORF">B5M09_010806</name>
</gene>
<name>A0A3R7ZI28_APHAT</name>
<dbReference type="AlphaFoldDB" id="A0A3R7ZI28"/>
<protein>
    <submittedName>
        <fullName evidence="1">Uncharacterized protein</fullName>
    </submittedName>
</protein>
<dbReference type="EMBL" id="MZMZ02001810">
    <property type="protein sequence ID" value="RQM28294.1"/>
    <property type="molecule type" value="Genomic_DNA"/>
</dbReference>
<accession>A0A3R7ZI28</accession>
<keyword evidence="2" id="KW-1185">Reference proteome</keyword>
<dbReference type="Proteomes" id="UP000284702">
    <property type="component" value="Unassembled WGS sequence"/>
</dbReference>
<evidence type="ECO:0000313" key="1">
    <source>
        <dbReference type="EMBL" id="RQM28294.1"/>
    </source>
</evidence>
<proteinExistence type="predicted"/>